<evidence type="ECO:0000313" key="3">
    <source>
        <dbReference type="Proteomes" id="UP000288293"/>
    </source>
</evidence>
<gene>
    <name evidence="2" type="ORF">CWE09_04330</name>
</gene>
<evidence type="ECO:0000313" key="2">
    <source>
        <dbReference type="EMBL" id="RUO25960.1"/>
    </source>
</evidence>
<name>A0A432W7A4_9GAMM</name>
<dbReference type="Pfam" id="PF07238">
    <property type="entry name" value="PilZ"/>
    <property type="match status" value="1"/>
</dbReference>
<feature type="domain" description="PilZ" evidence="1">
    <location>
        <begin position="90"/>
        <end position="169"/>
    </location>
</feature>
<accession>A0A432W7A4</accession>
<dbReference type="EMBL" id="PIPL01000001">
    <property type="protein sequence ID" value="RUO25960.1"/>
    <property type="molecule type" value="Genomic_DNA"/>
</dbReference>
<reference evidence="2 3" key="1">
    <citation type="journal article" date="2011" name="Front. Microbiol.">
        <title>Genomic signatures of strain selection and enhancement in Bacillus atrophaeus var. globigii, a historical biowarfare simulant.</title>
        <authorList>
            <person name="Gibbons H.S."/>
            <person name="Broomall S.M."/>
            <person name="McNew L.A."/>
            <person name="Daligault H."/>
            <person name="Chapman C."/>
            <person name="Bruce D."/>
            <person name="Karavis M."/>
            <person name="Krepps M."/>
            <person name="McGregor P.A."/>
            <person name="Hong C."/>
            <person name="Park K.H."/>
            <person name="Akmal A."/>
            <person name="Feldman A."/>
            <person name="Lin J.S."/>
            <person name="Chang W.E."/>
            <person name="Higgs B.W."/>
            <person name="Demirev P."/>
            <person name="Lindquist J."/>
            <person name="Liem A."/>
            <person name="Fochler E."/>
            <person name="Read T.D."/>
            <person name="Tapia R."/>
            <person name="Johnson S."/>
            <person name="Bishop-Lilly K.A."/>
            <person name="Detter C."/>
            <person name="Han C."/>
            <person name="Sozhamannan S."/>
            <person name="Rosenzweig C.N."/>
            <person name="Skowronski E.W."/>
        </authorList>
    </citation>
    <scope>NUCLEOTIDE SEQUENCE [LARGE SCALE GENOMIC DNA]</scope>
    <source>
        <strain evidence="2 3">MLST1</strain>
    </source>
</reference>
<keyword evidence="3" id="KW-1185">Reference proteome</keyword>
<proteinExistence type="predicted"/>
<organism evidence="2 3">
    <name type="scientific">Aliidiomarina minuta</name>
    <dbReference type="NCBI Taxonomy" id="880057"/>
    <lineage>
        <taxon>Bacteria</taxon>
        <taxon>Pseudomonadati</taxon>
        <taxon>Pseudomonadota</taxon>
        <taxon>Gammaproteobacteria</taxon>
        <taxon>Alteromonadales</taxon>
        <taxon>Idiomarinaceae</taxon>
        <taxon>Aliidiomarina</taxon>
    </lineage>
</organism>
<protein>
    <submittedName>
        <fullName evidence="2">PilZ domain-containing protein</fullName>
    </submittedName>
</protein>
<dbReference type="InterPro" id="IPR009875">
    <property type="entry name" value="PilZ_domain"/>
</dbReference>
<sequence>MAEYREYYAIKEPIQINVLPLDADSQLPDEESFLQEVPEVFRLASEMHGADAQSIAAIRNIGDNGRLIADILSQQNRKLNALLGYLLSREDASEYRYQTLEYGGGGVSYLADAALPLQQLVELKLFMPDESAAIFSYARVIDCLPEGEQQRICLLFERISDDDREVIVRASLHAQSRLLKKRAAERNTNPSA</sequence>
<dbReference type="Proteomes" id="UP000288293">
    <property type="component" value="Unassembled WGS sequence"/>
</dbReference>
<dbReference type="AlphaFoldDB" id="A0A432W7A4"/>
<comment type="caution">
    <text evidence="2">The sequence shown here is derived from an EMBL/GenBank/DDBJ whole genome shotgun (WGS) entry which is preliminary data.</text>
</comment>
<evidence type="ECO:0000259" key="1">
    <source>
        <dbReference type="Pfam" id="PF07238"/>
    </source>
</evidence>
<dbReference type="GO" id="GO:0035438">
    <property type="term" value="F:cyclic-di-GMP binding"/>
    <property type="evidence" value="ECO:0007669"/>
    <property type="project" value="InterPro"/>
</dbReference>